<dbReference type="EMBL" id="CP001101">
    <property type="protein sequence ID" value="ACE03668.1"/>
    <property type="molecule type" value="Genomic_DNA"/>
</dbReference>
<dbReference type="GO" id="GO:0004803">
    <property type="term" value="F:transposase activity"/>
    <property type="evidence" value="ECO:0007669"/>
    <property type="project" value="InterPro"/>
</dbReference>
<keyword evidence="3" id="KW-0815">Transposition</keyword>
<organism evidence="9">
    <name type="scientific">Chlorobium phaeobacteroides (strain BS1)</name>
    <dbReference type="NCBI Taxonomy" id="331678"/>
    <lineage>
        <taxon>Bacteria</taxon>
        <taxon>Pseudomonadati</taxon>
        <taxon>Chlorobiota</taxon>
        <taxon>Chlorobiia</taxon>
        <taxon>Chlorobiales</taxon>
        <taxon>Chlorobiaceae</taxon>
        <taxon>Chlorobium/Pelodictyon group</taxon>
        <taxon>Chlorobium</taxon>
    </lineage>
</organism>
<dbReference type="KEGG" id="cpb:Cphamn1_0712"/>
<feature type="domain" description="Transposase IS4-like" evidence="7">
    <location>
        <begin position="144"/>
        <end position="332"/>
    </location>
</feature>
<dbReference type="Pfam" id="PF05598">
    <property type="entry name" value="DUF772"/>
    <property type="match status" value="1"/>
</dbReference>
<dbReference type="NCBIfam" id="NF033581">
    <property type="entry name" value="transpos_IS5_4"/>
    <property type="match status" value="1"/>
</dbReference>
<dbReference type="InterPro" id="IPR008490">
    <property type="entry name" value="Transposase_InsH_N"/>
</dbReference>
<gene>
    <name evidence="9" type="ordered locus">Cphamn1_0712</name>
</gene>
<evidence type="ECO:0000259" key="7">
    <source>
        <dbReference type="Pfam" id="PF01609"/>
    </source>
</evidence>
<protein>
    <submittedName>
        <fullName evidence="9">Transposase IS4 family protein</fullName>
    </submittedName>
</protein>
<proteinExistence type="inferred from homology"/>
<keyword evidence="4" id="KW-0238">DNA-binding</keyword>
<keyword evidence="5" id="KW-0233">DNA recombination</keyword>
<dbReference type="PANTHER" id="PTHR35604">
    <property type="entry name" value="TRANSPOSASE INSH FOR INSERTION SEQUENCE ELEMENT IS5A-RELATED"/>
    <property type="match status" value="1"/>
</dbReference>
<dbReference type="InterPro" id="IPR047959">
    <property type="entry name" value="Transpos_IS5"/>
</dbReference>
<evidence type="ECO:0000256" key="6">
    <source>
        <dbReference type="SAM" id="MobiDB-lite"/>
    </source>
</evidence>
<dbReference type="InterPro" id="IPR002559">
    <property type="entry name" value="Transposase_11"/>
</dbReference>
<feature type="domain" description="Transposase InsH N-terminal" evidence="8">
    <location>
        <begin position="17"/>
        <end position="115"/>
    </location>
</feature>
<dbReference type="PANTHER" id="PTHR35604:SF2">
    <property type="entry name" value="TRANSPOSASE INSH FOR INSERTION SEQUENCE ELEMENT IS5A-RELATED"/>
    <property type="match status" value="1"/>
</dbReference>
<comment type="similarity">
    <text evidence="2">Belongs to the transposase 11 family.</text>
</comment>
<dbReference type="GO" id="GO:0003677">
    <property type="term" value="F:DNA binding"/>
    <property type="evidence" value="ECO:0007669"/>
    <property type="project" value="UniProtKB-KW"/>
</dbReference>
<name>B3END8_CHLPB</name>
<comment type="function">
    <text evidence="1">Involved in the transposition of the insertion sequence IS5.</text>
</comment>
<evidence type="ECO:0000256" key="4">
    <source>
        <dbReference type="ARBA" id="ARBA00023125"/>
    </source>
</evidence>
<evidence type="ECO:0000256" key="2">
    <source>
        <dbReference type="ARBA" id="ARBA00010075"/>
    </source>
</evidence>
<reference evidence="9" key="1">
    <citation type="submission" date="2008-06" db="EMBL/GenBank/DDBJ databases">
        <title>Complete sequence of Chlorobium phaeobacteroides BS1.</title>
        <authorList>
            <consortium name="US DOE Joint Genome Institute"/>
            <person name="Lucas S."/>
            <person name="Copeland A."/>
            <person name="Lapidus A."/>
            <person name="Glavina del Rio T."/>
            <person name="Dalin E."/>
            <person name="Tice H."/>
            <person name="Bruce D."/>
            <person name="Goodwin L."/>
            <person name="Pitluck S."/>
            <person name="Schmutz J."/>
            <person name="Larimer F."/>
            <person name="Land M."/>
            <person name="Hauser L."/>
            <person name="Kyrpides N."/>
            <person name="Ovchinnikova G."/>
            <person name="Li T."/>
            <person name="Liu Z."/>
            <person name="Zhao F."/>
            <person name="Overmann J."/>
            <person name="Bryant D.A."/>
            <person name="Richardson P."/>
        </authorList>
    </citation>
    <scope>NUCLEOTIDE SEQUENCE [LARGE SCALE GENOMIC DNA]</scope>
    <source>
        <strain evidence="9">BS1</strain>
    </source>
</reference>
<feature type="region of interest" description="Disordered" evidence="6">
    <location>
        <begin position="158"/>
        <end position="187"/>
    </location>
</feature>
<dbReference type="Pfam" id="PF01609">
    <property type="entry name" value="DDE_Tnp_1"/>
    <property type="match status" value="1"/>
</dbReference>
<dbReference type="eggNOG" id="COG3039">
    <property type="taxonomic scope" value="Bacteria"/>
</dbReference>
<accession>B3END8</accession>
<dbReference type="GO" id="GO:0006313">
    <property type="term" value="P:DNA transposition"/>
    <property type="evidence" value="ECO:0007669"/>
    <property type="project" value="InterPro"/>
</dbReference>
<feature type="compositionally biased region" description="Basic and acidic residues" evidence="6">
    <location>
        <begin position="158"/>
        <end position="177"/>
    </location>
</feature>
<evidence type="ECO:0000256" key="5">
    <source>
        <dbReference type="ARBA" id="ARBA00023172"/>
    </source>
</evidence>
<evidence type="ECO:0000313" key="9">
    <source>
        <dbReference type="EMBL" id="ACE03668.1"/>
    </source>
</evidence>
<evidence type="ECO:0000259" key="8">
    <source>
        <dbReference type="Pfam" id="PF05598"/>
    </source>
</evidence>
<dbReference type="AlphaFoldDB" id="B3END8"/>
<sequence>MKNINPLGLFDEHFLLERLTKLKDPLVKLDTYIDWNIFAPILNVVFSKPENSSKAGRPPFDRVMMFKLLILQSLYSLSDDQMEFQITDRLSFKRFLKLKTSDKVPDSKTIWKFRETLIQEGVIEALFHRFNEALDDQSVFANTGQIVDASFVEVPRQRNTRDENQQIKKGETPEAWKARPNKLRQKDRDARWTKKNKMSFYGYKNHIKADKGTKLISDYMVTDASVHDSQELETLISTDDGGQKLYADAAYIGQEETIESCGMRNMVHEKGNRYHKLTDAQKASNKEKSRTRARVEHVFGFMTNSMNAMYIRTIGYIRATGKIGLANLTYNMMRCTQLKKKVHNVFLRDSYA</sequence>
<dbReference type="HOGENOM" id="CLU_049873_1_1_10"/>
<evidence type="ECO:0000256" key="3">
    <source>
        <dbReference type="ARBA" id="ARBA00022578"/>
    </source>
</evidence>
<dbReference type="STRING" id="331678.Cphamn1_0712"/>
<evidence type="ECO:0000256" key="1">
    <source>
        <dbReference type="ARBA" id="ARBA00003544"/>
    </source>
</evidence>